<organism evidence="6 7">
    <name type="scientific">Gaiella occulta</name>
    <dbReference type="NCBI Taxonomy" id="1002870"/>
    <lineage>
        <taxon>Bacteria</taxon>
        <taxon>Bacillati</taxon>
        <taxon>Actinomycetota</taxon>
        <taxon>Thermoleophilia</taxon>
        <taxon>Gaiellales</taxon>
        <taxon>Gaiellaceae</taxon>
        <taxon>Gaiella</taxon>
    </lineage>
</organism>
<keyword evidence="3" id="KW-0862">Zinc</keyword>
<dbReference type="EMBL" id="QQZY01000001">
    <property type="protein sequence ID" value="RDI75829.1"/>
    <property type="molecule type" value="Genomic_DNA"/>
</dbReference>
<evidence type="ECO:0000259" key="4">
    <source>
        <dbReference type="Pfam" id="PF01258"/>
    </source>
</evidence>
<dbReference type="PIRSF" id="PIRSF006578">
    <property type="entry name" value="FwdE"/>
    <property type="match status" value="1"/>
</dbReference>
<evidence type="ECO:0000256" key="1">
    <source>
        <dbReference type="ARBA" id="ARBA00022723"/>
    </source>
</evidence>
<dbReference type="GO" id="GO:0008270">
    <property type="term" value="F:zinc ion binding"/>
    <property type="evidence" value="ECO:0007669"/>
    <property type="project" value="UniProtKB-KW"/>
</dbReference>
<evidence type="ECO:0000256" key="3">
    <source>
        <dbReference type="ARBA" id="ARBA00022833"/>
    </source>
</evidence>
<evidence type="ECO:0000256" key="2">
    <source>
        <dbReference type="ARBA" id="ARBA00022771"/>
    </source>
</evidence>
<keyword evidence="7" id="KW-1185">Reference proteome</keyword>
<evidence type="ECO:0000313" key="6">
    <source>
        <dbReference type="EMBL" id="RDI75829.1"/>
    </source>
</evidence>
<protein>
    <submittedName>
        <fullName evidence="6">Formylmethanofuran dehydrogenase subunit E</fullName>
    </submittedName>
</protein>
<dbReference type="InterPro" id="IPR053194">
    <property type="entry name" value="tRNA_methyltr_O"/>
</dbReference>
<reference evidence="7" key="2">
    <citation type="journal article" date="2019" name="MicrobiologyOpen">
        <title>High-quality draft genome sequence of Gaiella occulta isolated from a 150 meter deep mineral water borehole and comparison with the genome sequences of other deep-branching lineages of the phylum Actinobacteria.</title>
        <authorList>
            <person name="Severino R."/>
            <person name="Froufe H.J.C."/>
            <person name="Barroso C."/>
            <person name="Albuquerque L."/>
            <person name="Lobo-da-Cunha A."/>
            <person name="da Costa M.S."/>
            <person name="Egas C."/>
        </authorList>
    </citation>
    <scope>NUCLEOTIDE SEQUENCE [LARGE SCALE GENOMIC DNA]</scope>
    <source>
        <strain evidence="7">F2-233</strain>
    </source>
</reference>
<dbReference type="AlphaFoldDB" id="A0A7M2Z128"/>
<feature type="domain" description="Formylmethanofuran dehydrogenase subunit E" evidence="5">
    <location>
        <begin position="22"/>
        <end position="157"/>
    </location>
</feature>
<proteinExistence type="predicted"/>
<feature type="domain" description="Zinc finger DksA/TraR C4-type" evidence="4">
    <location>
        <begin position="177"/>
        <end position="204"/>
    </location>
</feature>
<evidence type="ECO:0000313" key="7">
    <source>
        <dbReference type="Proteomes" id="UP000254134"/>
    </source>
</evidence>
<keyword evidence="2" id="KW-0863">Zinc-finger</keyword>
<dbReference type="Proteomes" id="UP000254134">
    <property type="component" value="Unassembled WGS sequence"/>
</dbReference>
<accession>A0A7M2Z128</accession>
<dbReference type="PANTHER" id="PTHR39418:SF1">
    <property type="entry name" value="DEHYDROGENASE"/>
    <property type="match status" value="1"/>
</dbReference>
<dbReference type="Gene3D" id="3.30.1330.130">
    <property type="match status" value="1"/>
</dbReference>
<name>A0A7M2Z128_9ACTN</name>
<gene>
    <name evidence="6" type="ORF">Gocc_0248</name>
</gene>
<dbReference type="PANTHER" id="PTHR39418">
    <property type="entry name" value="DEHYDROGENASE-RELATED"/>
    <property type="match status" value="1"/>
</dbReference>
<reference evidence="6 7" key="1">
    <citation type="submission" date="2018-07" db="EMBL/GenBank/DDBJ databases">
        <title>High-quality-draft genome sequence of Gaiella occulta.</title>
        <authorList>
            <person name="Severino R."/>
            <person name="Froufe H.J.C."/>
            <person name="Rainey F.A."/>
            <person name="Barroso C."/>
            <person name="Albuquerque L."/>
            <person name="Lobo-Da-Cunha A."/>
            <person name="Da Costa M.S."/>
            <person name="Egas C."/>
        </authorList>
    </citation>
    <scope>NUCLEOTIDE SEQUENCE [LARGE SCALE GENOMIC DNA]</scope>
    <source>
        <strain evidence="6 7">F2-233</strain>
    </source>
</reference>
<sequence>MIEQHEGARALDDETVERVVAFHGHMCPGLAMGIQASLIALREIGAHAMDEEVVAAVETDMCGVDAIQFLTGCTFGKGNLVHRDYGKNAYTFWRRSDGKAIRISGRPAAWGRDPEHEDLFKKVRLGAASDDERERFQQLHVARARAILETPPEELFEWREVRGAPPRRARIHSSVVCADCGEGTMEIRIRRFQGRELCPECFEEALASGL</sequence>
<dbReference type="InterPro" id="IPR000962">
    <property type="entry name" value="Znf_DskA_TraR"/>
</dbReference>
<dbReference type="RefSeq" id="WP_114794713.1">
    <property type="nucleotide sequence ID" value="NZ_QQZY01000001.1"/>
</dbReference>
<keyword evidence="1" id="KW-0479">Metal-binding</keyword>
<dbReference type="Pfam" id="PF02663">
    <property type="entry name" value="FmdE"/>
    <property type="match status" value="1"/>
</dbReference>
<dbReference type="SUPFAM" id="SSF143555">
    <property type="entry name" value="FwdE-like"/>
    <property type="match status" value="1"/>
</dbReference>
<evidence type="ECO:0000259" key="5">
    <source>
        <dbReference type="Pfam" id="PF02663"/>
    </source>
</evidence>
<dbReference type="Pfam" id="PF01258">
    <property type="entry name" value="zf-dskA_traR"/>
    <property type="match status" value="1"/>
</dbReference>
<dbReference type="InterPro" id="IPR003814">
    <property type="entry name" value="FmdEsu_dom"/>
</dbReference>
<comment type="caution">
    <text evidence="6">The sequence shown here is derived from an EMBL/GenBank/DDBJ whole genome shotgun (WGS) entry which is preliminary data.</text>
</comment>
<dbReference type="OrthoDB" id="9804309at2"/>
<dbReference type="InterPro" id="IPR026328">
    <property type="entry name" value="FmdE"/>
</dbReference>